<dbReference type="AlphaFoldDB" id="A0A699JIH7"/>
<reference evidence="2" key="1">
    <citation type="journal article" date="2019" name="Sci. Rep.">
        <title>Draft genome of Tanacetum cinerariifolium, the natural source of mosquito coil.</title>
        <authorList>
            <person name="Yamashiro T."/>
            <person name="Shiraishi A."/>
            <person name="Satake H."/>
            <person name="Nakayama K."/>
        </authorList>
    </citation>
    <scope>NUCLEOTIDE SEQUENCE</scope>
</reference>
<organism evidence="2">
    <name type="scientific">Tanacetum cinerariifolium</name>
    <name type="common">Dalmatian daisy</name>
    <name type="synonym">Chrysanthemum cinerariifolium</name>
    <dbReference type="NCBI Taxonomy" id="118510"/>
    <lineage>
        <taxon>Eukaryota</taxon>
        <taxon>Viridiplantae</taxon>
        <taxon>Streptophyta</taxon>
        <taxon>Embryophyta</taxon>
        <taxon>Tracheophyta</taxon>
        <taxon>Spermatophyta</taxon>
        <taxon>Magnoliopsida</taxon>
        <taxon>eudicotyledons</taxon>
        <taxon>Gunneridae</taxon>
        <taxon>Pentapetalae</taxon>
        <taxon>asterids</taxon>
        <taxon>campanulids</taxon>
        <taxon>Asterales</taxon>
        <taxon>Asteraceae</taxon>
        <taxon>Asteroideae</taxon>
        <taxon>Anthemideae</taxon>
        <taxon>Anthemidinae</taxon>
        <taxon>Tanacetum</taxon>
    </lineage>
</organism>
<proteinExistence type="predicted"/>
<evidence type="ECO:0000256" key="1">
    <source>
        <dbReference type="SAM" id="MobiDB-lite"/>
    </source>
</evidence>
<feature type="compositionally biased region" description="Polar residues" evidence="1">
    <location>
        <begin position="21"/>
        <end position="53"/>
    </location>
</feature>
<dbReference type="EMBL" id="BKCJ010417554">
    <property type="protein sequence ID" value="GFA40087.1"/>
    <property type="molecule type" value="Genomic_DNA"/>
</dbReference>
<feature type="region of interest" description="Disordered" evidence="1">
    <location>
        <begin position="21"/>
        <end position="64"/>
    </location>
</feature>
<sequence>MKNVADEAVYKKLDDSLVRATTTTSSLEAEQDSGNINKTQSKATPNESSSQGIDSDGGPSCQDTIRDTISQTRVLDLEKTKTTQALKWRKIHDIDADEDITLVNDQDNEQMFKVNDLQGKEVFVQEDVADKEVTDKVQKVVEGEVEDINTAKLIVDVAQVNVAGEVNAARIAITISATATITTEEVTLAKALVELKASKPKVKGVFFIQDPNEYLTTTISSKKSQDKGNAIMVEEPVKPKKKD</sequence>
<name>A0A699JIH7_TANCI</name>
<feature type="region of interest" description="Disordered" evidence="1">
    <location>
        <begin position="220"/>
        <end position="243"/>
    </location>
</feature>
<evidence type="ECO:0000313" key="2">
    <source>
        <dbReference type="EMBL" id="GFA40087.1"/>
    </source>
</evidence>
<gene>
    <name evidence="2" type="ORF">Tci_612059</name>
</gene>
<protein>
    <submittedName>
        <fullName evidence="2">Uncharacterized protein</fullName>
    </submittedName>
</protein>
<accession>A0A699JIH7</accession>
<comment type="caution">
    <text evidence="2">The sequence shown here is derived from an EMBL/GenBank/DDBJ whole genome shotgun (WGS) entry which is preliminary data.</text>
</comment>